<dbReference type="InterPro" id="IPR006015">
    <property type="entry name" value="Universal_stress_UspA"/>
</dbReference>
<dbReference type="Gene3D" id="3.40.50.620">
    <property type="entry name" value="HUPs"/>
    <property type="match status" value="1"/>
</dbReference>
<evidence type="ECO:0000259" key="2">
    <source>
        <dbReference type="Pfam" id="PF00582"/>
    </source>
</evidence>
<dbReference type="InterPro" id="IPR006016">
    <property type="entry name" value="UspA"/>
</dbReference>
<gene>
    <name evidence="3" type="ORF">KTS45_18285</name>
</gene>
<evidence type="ECO:0000256" key="1">
    <source>
        <dbReference type="ARBA" id="ARBA00008791"/>
    </source>
</evidence>
<dbReference type="InterPro" id="IPR014729">
    <property type="entry name" value="Rossmann-like_a/b/a_fold"/>
</dbReference>
<accession>A0A8J8C6F5</accession>
<dbReference type="PANTHER" id="PTHR46268">
    <property type="entry name" value="STRESS RESPONSE PROTEIN NHAX"/>
    <property type="match status" value="1"/>
</dbReference>
<dbReference type="SUPFAM" id="SSF52402">
    <property type="entry name" value="Adenine nucleotide alpha hydrolases-like"/>
    <property type="match status" value="1"/>
</dbReference>
<evidence type="ECO:0000313" key="4">
    <source>
        <dbReference type="Proteomes" id="UP000766550"/>
    </source>
</evidence>
<dbReference type="Proteomes" id="UP000766550">
    <property type="component" value="Unassembled WGS sequence"/>
</dbReference>
<protein>
    <submittedName>
        <fullName evidence="3">Universal stress protein</fullName>
    </submittedName>
</protein>
<dbReference type="OrthoDB" id="271068at2157"/>
<comment type="similarity">
    <text evidence="1">Belongs to the universal stress protein A family.</text>
</comment>
<comment type="caution">
    <text evidence="3">The sequence shown here is derived from an EMBL/GenBank/DDBJ whole genome shotgun (WGS) entry which is preliminary data.</text>
</comment>
<feature type="domain" description="UspA" evidence="2">
    <location>
        <begin position="15"/>
        <end position="158"/>
    </location>
</feature>
<keyword evidence="4" id="KW-1185">Reference proteome</keyword>
<sequence length="161" mass="17155">MSAEPTAERADAELETVLLAIGGRDDARMDSLVTTVREIAPPNDATVVIAHVFDNGSYREAVERILDAETADIEPDELAAEMGVTRVVTEELADDSIDCEARATTGRRGEGIVEIAEEVDADRVVVGGRQRSPAGKAVFGSTAQTVMLNAPCPVTFVRDRA</sequence>
<dbReference type="PRINTS" id="PR01438">
    <property type="entry name" value="UNVRSLSTRESS"/>
</dbReference>
<dbReference type="RefSeq" id="WP_162318985.1">
    <property type="nucleotide sequence ID" value="NZ_JAHQXF010000003.1"/>
</dbReference>
<evidence type="ECO:0000313" key="3">
    <source>
        <dbReference type="EMBL" id="MBV0926159.1"/>
    </source>
</evidence>
<organism evidence="3 4">
    <name type="scientific">Haloarcula limicola</name>
    <dbReference type="NCBI Taxonomy" id="1429915"/>
    <lineage>
        <taxon>Archaea</taxon>
        <taxon>Methanobacteriati</taxon>
        <taxon>Methanobacteriota</taxon>
        <taxon>Stenosarchaea group</taxon>
        <taxon>Halobacteria</taxon>
        <taxon>Halobacteriales</taxon>
        <taxon>Haloarculaceae</taxon>
        <taxon>Haloarcula</taxon>
    </lineage>
</organism>
<proteinExistence type="inferred from homology"/>
<dbReference type="AlphaFoldDB" id="A0A8J8C6F5"/>
<dbReference type="Pfam" id="PF00582">
    <property type="entry name" value="Usp"/>
    <property type="match status" value="1"/>
</dbReference>
<dbReference type="EMBL" id="JAHQXF010000003">
    <property type="protein sequence ID" value="MBV0926159.1"/>
    <property type="molecule type" value="Genomic_DNA"/>
</dbReference>
<reference evidence="3 4" key="1">
    <citation type="submission" date="2021-06" db="EMBL/GenBank/DDBJ databases">
        <title>New haloarchaea isolates fom saline soil.</title>
        <authorList>
            <person name="Duran-Viseras A."/>
            <person name="Sanchez-Porro C.S."/>
            <person name="Ventosa A."/>
        </authorList>
    </citation>
    <scope>NUCLEOTIDE SEQUENCE [LARGE SCALE GENOMIC DNA]</scope>
    <source>
        <strain evidence="3 4">JCM 183640</strain>
    </source>
</reference>
<dbReference type="PANTHER" id="PTHR46268:SF6">
    <property type="entry name" value="UNIVERSAL STRESS PROTEIN UP12"/>
    <property type="match status" value="1"/>
</dbReference>
<name>A0A8J8C6F5_9EURY</name>
<dbReference type="CDD" id="cd00293">
    <property type="entry name" value="USP-like"/>
    <property type="match status" value="1"/>
</dbReference>